<dbReference type="FunFam" id="1.10.510.10:FF:000107">
    <property type="entry name" value="kinase suppressor of Ras 1"/>
    <property type="match status" value="1"/>
</dbReference>
<feature type="compositionally biased region" description="Low complexity" evidence="11">
    <location>
        <begin position="178"/>
        <end position="188"/>
    </location>
</feature>
<dbReference type="Gene3D" id="3.30.200.20">
    <property type="entry name" value="Phosphorylase Kinase, domain 1"/>
    <property type="match status" value="1"/>
</dbReference>
<dbReference type="GO" id="GO:0004674">
    <property type="term" value="F:protein serine/threonine kinase activity"/>
    <property type="evidence" value="ECO:0007669"/>
    <property type="project" value="UniProtKB-KW"/>
</dbReference>
<feature type="region of interest" description="Disordered" evidence="11">
    <location>
        <begin position="175"/>
        <end position="267"/>
    </location>
</feature>
<dbReference type="InterPro" id="IPR000719">
    <property type="entry name" value="Prot_kinase_dom"/>
</dbReference>
<dbReference type="Gene3D" id="6.10.140.1120">
    <property type="match status" value="1"/>
</dbReference>
<evidence type="ECO:0000256" key="7">
    <source>
        <dbReference type="ARBA" id="ARBA00022840"/>
    </source>
</evidence>
<dbReference type="SMART" id="SM00220">
    <property type="entry name" value="S_TKc"/>
    <property type="match status" value="1"/>
</dbReference>
<keyword evidence="6" id="KW-0862">Zinc</keyword>
<dbReference type="InterPro" id="IPR046861">
    <property type="entry name" value="SAM_KSR1_N"/>
</dbReference>
<dbReference type="InterPro" id="IPR046349">
    <property type="entry name" value="C1-like_sf"/>
</dbReference>
<dbReference type="Proteomes" id="UP001186944">
    <property type="component" value="Unassembled WGS sequence"/>
</dbReference>
<feature type="region of interest" description="Disordered" evidence="11">
    <location>
        <begin position="424"/>
        <end position="533"/>
    </location>
</feature>
<dbReference type="Gene3D" id="3.30.60.20">
    <property type="match status" value="1"/>
</dbReference>
<feature type="domain" description="Protein kinase" evidence="12">
    <location>
        <begin position="574"/>
        <end position="840"/>
    </location>
</feature>
<feature type="domain" description="Phorbol-ester/DAG-type" evidence="13">
    <location>
        <begin position="357"/>
        <end position="413"/>
    </location>
</feature>
<protein>
    <recommendedName>
        <fullName evidence="16">Kinase suppressor of Ras 2</fullName>
    </recommendedName>
</protein>
<dbReference type="Pfam" id="PF07714">
    <property type="entry name" value="PK_Tyr_Ser-Thr"/>
    <property type="match status" value="1"/>
</dbReference>
<dbReference type="InterPro" id="IPR046933">
    <property type="entry name" value="SAM_KSR1_N_sf"/>
</dbReference>
<evidence type="ECO:0000259" key="13">
    <source>
        <dbReference type="PROSITE" id="PS50081"/>
    </source>
</evidence>
<dbReference type="Pfam" id="PF13543">
    <property type="entry name" value="SAM_KSR1"/>
    <property type="match status" value="1"/>
</dbReference>
<dbReference type="PROSITE" id="PS00108">
    <property type="entry name" value="PROTEIN_KINASE_ST"/>
    <property type="match status" value="1"/>
</dbReference>
<keyword evidence="7 10" id="KW-0067">ATP-binding</keyword>
<feature type="compositionally biased region" description="Polar residues" evidence="11">
    <location>
        <begin position="515"/>
        <end position="533"/>
    </location>
</feature>
<feature type="compositionally biased region" description="Low complexity" evidence="11">
    <location>
        <begin position="200"/>
        <end position="209"/>
    </location>
</feature>
<evidence type="ECO:0000256" key="3">
    <source>
        <dbReference type="ARBA" id="ARBA00022723"/>
    </source>
</evidence>
<evidence type="ECO:0008006" key="16">
    <source>
        <dbReference type="Google" id="ProtNLM"/>
    </source>
</evidence>
<keyword evidence="4 10" id="KW-0547">Nucleotide-binding</keyword>
<dbReference type="Gene3D" id="1.10.510.10">
    <property type="entry name" value="Transferase(Phosphotransferase) domain 1"/>
    <property type="match status" value="1"/>
</dbReference>
<proteinExistence type="predicted"/>
<dbReference type="InterPro" id="IPR025561">
    <property type="entry name" value="KSR_SAM-like_dom"/>
</dbReference>
<keyword evidence="2" id="KW-0808">Transferase</keyword>
<evidence type="ECO:0000313" key="15">
    <source>
        <dbReference type="Proteomes" id="UP001186944"/>
    </source>
</evidence>
<accession>A0AA88XJX7</accession>
<evidence type="ECO:0000256" key="5">
    <source>
        <dbReference type="ARBA" id="ARBA00022777"/>
    </source>
</evidence>
<evidence type="ECO:0000256" key="2">
    <source>
        <dbReference type="ARBA" id="ARBA00022679"/>
    </source>
</evidence>
<name>A0AA88XJX7_PINIB</name>
<dbReference type="CDD" id="cd20812">
    <property type="entry name" value="C1_KSR"/>
    <property type="match status" value="1"/>
</dbReference>
<dbReference type="Pfam" id="PF00130">
    <property type="entry name" value="C1_1"/>
    <property type="match status" value="1"/>
</dbReference>
<dbReference type="SMART" id="SM00109">
    <property type="entry name" value="C1"/>
    <property type="match status" value="1"/>
</dbReference>
<dbReference type="FunFam" id="3.30.200.20:FF:000034">
    <property type="entry name" value="Kinase suppressor of Ras 1"/>
    <property type="match status" value="1"/>
</dbReference>
<feature type="compositionally biased region" description="Polar residues" evidence="11">
    <location>
        <begin position="471"/>
        <end position="481"/>
    </location>
</feature>
<dbReference type="SUPFAM" id="SSF56112">
    <property type="entry name" value="Protein kinase-like (PK-like)"/>
    <property type="match status" value="1"/>
</dbReference>
<evidence type="ECO:0000256" key="6">
    <source>
        <dbReference type="ARBA" id="ARBA00022833"/>
    </source>
</evidence>
<evidence type="ECO:0000256" key="8">
    <source>
        <dbReference type="ARBA" id="ARBA00047899"/>
    </source>
</evidence>
<keyword evidence="1" id="KW-0723">Serine/threonine-protein kinase</keyword>
<organism evidence="14 15">
    <name type="scientific">Pinctada imbricata</name>
    <name type="common">Atlantic pearl-oyster</name>
    <name type="synonym">Pinctada martensii</name>
    <dbReference type="NCBI Taxonomy" id="66713"/>
    <lineage>
        <taxon>Eukaryota</taxon>
        <taxon>Metazoa</taxon>
        <taxon>Spiralia</taxon>
        <taxon>Lophotrochozoa</taxon>
        <taxon>Mollusca</taxon>
        <taxon>Bivalvia</taxon>
        <taxon>Autobranchia</taxon>
        <taxon>Pteriomorphia</taxon>
        <taxon>Pterioida</taxon>
        <taxon>Pterioidea</taxon>
        <taxon>Pteriidae</taxon>
        <taxon>Pinctada</taxon>
    </lineage>
</organism>
<dbReference type="PROSITE" id="PS00107">
    <property type="entry name" value="PROTEIN_KINASE_ATP"/>
    <property type="match status" value="1"/>
</dbReference>
<evidence type="ECO:0000256" key="1">
    <source>
        <dbReference type="ARBA" id="ARBA00022527"/>
    </source>
</evidence>
<dbReference type="PANTHER" id="PTHR44329:SF253">
    <property type="entry name" value="KINASE SUPPRESSOR OF RAS 2"/>
    <property type="match status" value="1"/>
</dbReference>
<comment type="catalytic activity">
    <reaction evidence="9">
        <text>L-seryl-[protein] + ATP = O-phospho-L-seryl-[protein] + ADP + H(+)</text>
        <dbReference type="Rhea" id="RHEA:17989"/>
        <dbReference type="Rhea" id="RHEA-COMP:9863"/>
        <dbReference type="Rhea" id="RHEA-COMP:11604"/>
        <dbReference type="ChEBI" id="CHEBI:15378"/>
        <dbReference type="ChEBI" id="CHEBI:29999"/>
        <dbReference type="ChEBI" id="CHEBI:30616"/>
        <dbReference type="ChEBI" id="CHEBI:83421"/>
        <dbReference type="ChEBI" id="CHEBI:456216"/>
        <dbReference type="EC" id="2.7.11.1"/>
    </reaction>
</comment>
<dbReference type="InterPro" id="IPR051681">
    <property type="entry name" value="Ser/Thr_Kinases-Pseudokinases"/>
</dbReference>
<evidence type="ECO:0000256" key="4">
    <source>
        <dbReference type="ARBA" id="ARBA00022741"/>
    </source>
</evidence>
<dbReference type="EMBL" id="VSWD01000013">
    <property type="protein sequence ID" value="KAK3084281.1"/>
    <property type="molecule type" value="Genomic_DNA"/>
</dbReference>
<dbReference type="InterPro" id="IPR008271">
    <property type="entry name" value="Ser/Thr_kinase_AS"/>
</dbReference>
<comment type="caution">
    <text evidence="14">The sequence shown here is derived from an EMBL/GenBank/DDBJ whole genome shotgun (WGS) entry which is preliminary data.</text>
</comment>
<dbReference type="GO" id="GO:0046872">
    <property type="term" value="F:metal ion binding"/>
    <property type="evidence" value="ECO:0007669"/>
    <property type="project" value="UniProtKB-KW"/>
</dbReference>
<keyword evidence="5" id="KW-0418">Kinase</keyword>
<dbReference type="InterPro" id="IPR013761">
    <property type="entry name" value="SAM/pointed_sf"/>
</dbReference>
<keyword evidence="15" id="KW-1185">Reference proteome</keyword>
<dbReference type="Pfam" id="PF20406">
    <property type="entry name" value="SAM_KSR1_N"/>
    <property type="match status" value="1"/>
</dbReference>
<evidence type="ECO:0000256" key="9">
    <source>
        <dbReference type="ARBA" id="ARBA00048679"/>
    </source>
</evidence>
<feature type="compositionally biased region" description="Low complexity" evidence="11">
    <location>
        <begin position="456"/>
        <end position="470"/>
    </location>
</feature>
<dbReference type="InterPro" id="IPR001245">
    <property type="entry name" value="Ser-Thr/Tyr_kinase_cat_dom"/>
</dbReference>
<evidence type="ECO:0000256" key="11">
    <source>
        <dbReference type="SAM" id="MobiDB-lite"/>
    </source>
</evidence>
<dbReference type="PANTHER" id="PTHR44329">
    <property type="entry name" value="SERINE/THREONINE-PROTEIN KINASE TNNI3K-RELATED"/>
    <property type="match status" value="1"/>
</dbReference>
<dbReference type="CDD" id="cd14063">
    <property type="entry name" value="PK_KSR"/>
    <property type="match status" value="1"/>
</dbReference>
<evidence type="ECO:0000259" key="12">
    <source>
        <dbReference type="PROSITE" id="PS50011"/>
    </source>
</evidence>
<dbReference type="PROSITE" id="PS50011">
    <property type="entry name" value="PROTEIN_KINASE_DOM"/>
    <property type="match status" value="1"/>
</dbReference>
<dbReference type="Gene3D" id="1.10.150.50">
    <property type="entry name" value="Transcription Factor, Ets-1"/>
    <property type="match status" value="1"/>
</dbReference>
<dbReference type="InterPro" id="IPR002219">
    <property type="entry name" value="PKC_DAG/PE"/>
</dbReference>
<dbReference type="AlphaFoldDB" id="A0AA88XJX7"/>
<sequence length="865" mass="97589">MSETSDAENDAIEKACKSLRNVQDMIDLTAIHLRGLRTECSTTSEITQNEIKTQESKLIKLFSKQLVEKALLKSERVKADKRLSVYPKIEEWLSVVGLKQDLITGILQREVTLTALLAMSEQELRNLLLNFNPEEEDIARLIVALRNLKIWTDRQLNKGSTSDNDIELHWTNYNKTQSSSSSPYSGNSPKYHSGRPSTSSLPETTQPLQLPTPPQSTPSSPTPVHVSGERYRYTPPPTPPQVRPKGSSTSSRYPSTPPPSRNRVKTPHNQLYVNNMTRSKSAESQLPIKVTDVDGINKRRKKPDLMLPNEISHVIRRPSNEGADMMVTTLSGHASPVLPSPPYNGEQTLIVPKSPKSHHKVSRTFCFFRFKKVYTMSAICDVCKKHIILMGKFCRVCKFKCHRDCANKAPLMCYPDHFWNEPRTRDGSPSPGLSERNGMHLTPNPQSLPDFHNGGSDSNSSCNSSTPSSPITMHNHYSTPSPGAPKNTFVYPDLASSDLDENVFHAPSKDDRDVVSTNTSDDSNKTLVDSNTSEKTLLEREDSMDSQDGLLHRWDRGNSLSITLKEWDIPYEQLKIGDVIGTGRFGTVYKGIWHGSVAIKMLNMDEDTDNQAQISAFKLEVAMLKNTRHENLLLFMGACMKPPHLAIVTSYCSGQTLYTHVRSNREKLQMNKIILIAQQIAQGMGYLHARNIVHKDLKTKNIFLENGKVVITDFGLFNVTKLCHGNRKGDWLHISPGWLCYLSPEIIRQLNIRGSVDLKFTERSDIFAFGTIWYELLVGEWPFRNQPPESIIWQVGRGIKQSLGMVAAPREVKELLLLCWLYKMDDRPGFKQILKLLDRLPKKRLVRSPSHPVQLSRSVDSVFTA</sequence>
<comment type="catalytic activity">
    <reaction evidence="8">
        <text>L-threonyl-[protein] + ATP = O-phospho-L-threonyl-[protein] + ADP + H(+)</text>
        <dbReference type="Rhea" id="RHEA:46608"/>
        <dbReference type="Rhea" id="RHEA-COMP:11060"/>
        <dbReference type="Rhea" id="RHEA-COMP:11605"/>
        <dbReference type="ChEBI" id="CHEBI:15378"/>
        <dbReference type="ChEBI" id="CHEBI:30013"/>
        <dbReference type="ChEBI" id="CHEBI:30616"/>
        <dbReference type="ChEBI" id="CHEBI:61977"/>
        <dbReference type="ChEBI" id="CHEBI:456216"/>
        <dbReference type="EC" id="2.7.11.1"/>
    </reaction>
</comment>
<gene>
    <name evidence="14" type="ORF">FSP39_010965</name>
</gene>
<evidence type="ECO:0000256" key="10">
    <source>
        <dbReference type="PROSITE-ProRule" id="PRU10141"/>
    </source>
</evidence>
<dbReference type="PROSITE" id="PS50081">
    <property type="entry name" value="ZF_DAG_PE_2"/>
    <property type="match status" value="1"/>
</dbReference>
<dbReference type="InterPro" id="IPR011009">
    <property type="entry name" value="Kinase-like_dom_sf"/>
</dbReference>
<evidence type="ECO:0000313" key="14">
    <source>
        <dbReference type="EMBL" id="KAK3084281.1"/>
    </source>
</evidence>
<keyword evidence="3" id="KW-0479">Metal-binding</keyword>
<dbReference type="GO" id="GO:0005524">
    <property type="term" value="F:ATP binding"/>
    <property type="evidence" value="ECO:0007669"/>
    <property type="project" value="UniProtKB-UniRule"/>
</dbReference>
<dbReference type="SUPFAM" id="SSF57889">
    <property type="entry name" value="Cysteine-rich domain"/>
    <property type="match status" value="1"/>
</dbReference>
<dbReference type="InterPro" id="IPR017441">
    <property type="entry name" value="Protein_kinase_ATP_BS"/>
</dbReference>
<feature type="binding site" evidence="10">
    <location>
        <position position="600"/>
    </location>
    <ligand>
        <name>ATP</name>
        <dbReference type="ChEBI" id="CHEBI:30616"/>
    </ligand>
</feature>
<reference evidence="14" key="1">
    <citation type="submission" date="2019-08" db="EMBL/GenBank/DDBJ databases">
        <title>The improved chromosome-level genome for the pearl oyster Pinctada fucata martensii using PacBio sequencing and Hi-C.</title>
        <authorList>
            <person name="Zheng Z."/>
        </authorList>
    </citation>
    <scope>NUCLEOTIDE SEQUENCE</scope>
    <source>
        <strain evidence="14">ZZ-2019</strain>
        <tissue evidence="14">Adductor muscle</tissue>
    </source>
</reference>